<keyword evidence="10" id="KW-1185">Reference proteome</keyword>
<proteinExistence type="inferred from homology"/>
<dbReference type="GO" id="GO:0015297">
    <property type="term" value="F:antiporter activity"/>
    <property type="evidence" value="ECO:0007669"/>
    <property type="project" value="UniProtKB-KW"/>
</dbReference>
<dbReference type="GO" id="GO:0008324">
    <property type="term" value="F:monoatomic cation transmembrane transporter activity"/>
    <property type="evidence" value="ECO:0007669"/>
    <property type="project" value="InterPro"/>
</dbReference>
<evidence type="ECO:0000313" key="10">
    <source>
        <dbReference type="Proteomes" id="UP000199287"/>
    </source>
</evidence>
<dbReference type="STRING" id="69895.SAMN05192551_10662"/>
<dbReference type="GO" id="GO:0005886">
    <property type="term" value="C:plasma membrane"/>
    <property type="evidence" value="ECO:0007669"/>
    <property type="project" value="UniProtKB-SubCell"/>
</dbReference>
<evidence type="ECO:0000313" key="9">
    <source>
        <dbReference type="EMBL" id="SFI08014.1"/>
    </source>
</evidence>
<keyword evidence="5 8" id="KW-0812">Transmembrane</keyword>
<dbReference type="Pfam" id="PF01899">
    <property type="entry name" value="MNHE"/>
    <property type="match status" value="1"/>
</dbReference>
<comment type="subcellular location">
    <subcellularLocation>
        <location evidence="1">Cell membrane</location>
        <topology evidence="1">Multi-pass membrane protein</topology>
    </subcellularLocation>
</comment>
<dbReference type="PANTHER" id="PTHR34584:SF1">
    <property type="entry name" value="NA(+)_H(+) ANTIPORTER SUBUNIT E1"/>
    <property type="match status" value="1"/>
</dbReference>
<feature type="transmembrane region" description="Helical" evidence="8">
    <location>
        <begin position="21"/>
        <end position="48"/>
    </location>
</feature>
<evidence type="ECO:0000256" key="8">
    <source>
        <dbReference type="SAM" id="Phobius"/>
    </source>
</evidence>
<accession>A0A1I3F9X6</accession>
<dbReference type="PANTHER" id="PTHR34584">
    <property type="entry name" value="NA(+)/H(+) ANTIPORTER SUBUNIT E1"/>
    <property type="match status" value="1"/>
</dbReference>
<keyword evidence="3" id="KW-0050">Antiport</keyword>
<keyword evidence="4" id="KW-1003">Cell membrane</keyword>
<protein>
    <submittedName>
        <fullName evidence="9">Multicomponent Na+:H+ antiporter subunit E</fullName>
    </submittedName>
</protein>
<evidence type="ECO:0000256" key="1">
    <source>
        <dbReference type="ARBA" id="ARBA00004651"/>
    </source>
</evidence>
<keyword evidence="3" id="KW-0813">Transport</keyword>
<dbReference type="EMBL" id="FOQA01000006">
    <property type="protein sequence ID" value="SFI08014.1"/>
    <property type="molecule type" value="Genomic_DNA"/>
</dbReference>
<name>A0A1I3F9X6_9FIRM</name>
<evidence type="ECO:0000256" key="2">
    <source>
        <dbReference type="ARBA" id="ARBA00006228"/>
    </source>
</evidence>
<evidence type="ECO:0000256" key="5">
    <source>
        <dbReference type="ARBA" id="ARBA00022692"/>
    </source>
</evidence>
<dbReference type="OrthoDB" id="9800498at2"/>
<sequence>MLKDKEKSKMKKYLIPTVLLFMFWMILSPGFGAQTIFLGLLLSILVVAYSKDILFSTKEMPLYQGKHFVNMLRFIGVLIIEIFKANIEVAKIVLDPKLPIEPHFIKVPMMLENDMNKVIFGNSVTLTPGTLTVDIVEDGFIIHALTKEAAEAMEGSFIEVWMAKQEDKQC</sequence>
<dbReference type="PIRSF" id="PIRSF019239">
    <property type="entry name" value="MrpE"/>
    <property type="match status" value="1"/>
</dbReference>
<comment type="similarity">
    <text evidence="2">Belongs to the CPA3 antiporters (TC 2.A.63) subunit E family.</text>
</comment>
<organism evidence="9 10">
    <name type="scientific">Tindallia magadiensis</name>
    <dbReference type="NCBI Taxonomy" id="69895"/>
    <lineage>
        <taxon>Bacteria</taxon>
        <taxon>Bacillati</taxon>
        <taxon>Bacillota</taxon>
        <taxon>Clostridia</taxon>
        <taxon>Peptostreptococcales</taxon>
        <taxon>Tindalliaceae</taxon>
        <taxon>Tindallia</taxon>
    </lineage>
</organism>
<keyword evidence="6 8" id="KW-1133">Transmembrane helix</keyword>
<evidence type="ECO:0000256" key="7">
    <source>
        <dbReference type="ARBA" id="ARBA00023136"/>
    </source>
</evidence>
<evidence type="ECO:0000256" key="4">
    <source>
        <dbReference type="ARBA" id="ARBA00022475"/>
    </source>
</evidence>
<evidence type="ECO:0000256" key="6">
    <source>
        <dbReference type="ARBA" id="ARBA00022989"/>
    </source>
</evidence>
<dbReference type="Proteomes" id="UP000199287">
    <property type="component" value="Unassembled WGS sequence"/>
</dbReference>
<dbReference type="AlphaFoldDB" id="A0A1I3F9X6"/>
<reference evidence="10" key="1">
    <citation type="submission" date="2016-10" db="EMBL/GenBank/DDBJ databases">
        <authorList>
            <person name="Varghese N."/>
            <person name="Submissions S."/>
        </authorList>
    </citation>
    <scope>NUCLEOTIDE SEQUENCE [LARGE SCALE GENOMIC DNA]</scope>
    <source>
        <strain evidence="10">Z-7934</strain>
    </source>
</reference>
<dbReference type="RefSeq" id="WP_093372390.1">
    <property type="nucleotide sequence ID" value="NZ_FOQA01000006.1"/>
</dbReference>
<keyword evidence="7 8" id="KW-0472">Membrane</keyword>
<gene>
    <name evidence="9" type="ORF">SAMN05192551_10662</name>
</gene>
<dbReference type="InterPro" id="IPR002758">
    <property type="entry name" value="Cation_antiport_E"/>
</dbReference>
<evidence type="ECO:0000256" key="3">
    <source>
        <dbReference type="ARBA" id="ARBA00022449"/>
    </source>
</evidence>